<organism evidence="4 5">
    <name type="scientific">Peptoniphilus porci</name>
    <dbReference type="NCBI Taxonomy" id="2652280"/>
    <lineage>
        <taxon>Bacteria</taxon>
        <taxon>Bacillati</taxon>
        <taxon>Bacillota</taxon>
        <taxon>Tissierellia</taxon>
        <taxon>Tissierellales</taxon>
        <taxon>Peptoniphilaceae</taxon>
        <taxon>Peptoniphilus</taxon>
    </lineage>
</organism>
<dbReference type="PROSITE" id="PS00018">
    <property type="entry name" value="EF_HAND_1"/>
    <property type="match status" value="1"/>
</dbReference>
<evidence type="ECO:0000256" key="2">
    <source>
        <dbReference type="ARBA" id="ARBA00022737"/>
    </source>
</evidence>
<dbReference type="Gene3D" id="2.60.40.3630">
    <property type="match status" value="1"/>
</dbReference>
<reference evidence="4 5" key="1">
    <citation type="journal article" date="2016" name="Appl. Environ. Microbiol.">
        <title>Function and Phylogeny of Bacterial Butyryl Coenzyme A:Acetate Transferases and Their Diversity in the Proximal Colon of Swine.</title>
        <authorList>
            <person name="Trachsel J."/>
            <person name="Bayles D.O."/>
            <person name="Looft T."/>
            <person name="Levine U.Y."/>
            <person name="Allen H.K."/>
        </authorList>
    </citation>
    <scope>NUCLEOTIDE SEQUENCE [LARGE SCALE GENOMIC DNA]</scope>
    <source>
        <strain evidence="4 5">35-6-1</strain>
    </source>
</reference>
<feature type="domain" description="EF-hand" evidence="3">
    <location>
        <begin position="84"/>
        <end position="119"/>
    </location>
</feature>
<protein>
    <recommendedName>
        <fullName evidence="3">EF-hand domain-containing protein</fullName>
    </recommendedName>
</protein>
<dbReference type="GO" id="GO:0005509">
    <property type="term" value="F:calcium ion binding"/>
    <property type="evidence" value="ECO:0007669"/>
    <property type="project" value="InterPro"/>
</dbReference>
<dbReference type="InterPro" id="IPR032675">
    <property type="entry name" value="LRR_dom_sf"/>
</dbReference>
<dbReference type="SUPFAM" id="SSF52058">
    <property type="entry name" value="L domain-like"/>
    <property type="match status" value="1"/>
</dbReference>
<dbReference type="PROSITE" id="PS50222">
    <property type="entry name" value="EF_HAND_2"/>
    <property type="match status" value="1"/>
</dbReference>
<evidence type="ECO:0000256" key="1">
    <source>
        <dbReference type="ARBA" id="ARBA00022614"/>
    </source>
</evidence>
<comment type="caution">
    <text evidence="4">The sequence shown here is derived from an EMBL/GenBank/DDBJ whole genome shotgun (WGS) entry which is preliminary data.</text>
</comment>
<dbReference type="InterPro" id="IPR002048">
    <property type="entry name" value="EF_hand_dom"/>
</dbReference>
<keyword evidence="1" id="KW-0433">Leucine-rich repeat</keyword>
<name>A0A1U7M113_9FIRM</name>
<dbReference type="Gene3D" id="3.30.457.10">
    <property type="entry name" value="Copper amine oxidase-like, N-terminal domain"/>
    <property type="match status" value="2"/>
</dbReference>
<dbReference type="GO" id="GO:0035591">
    <property type="term" value="F:signaling adaptor activity"/>
    <property type="evidence" value="ECO:0007669"/>
    <property type="project" value="TreeGrafter"/>
</dbReference>
<dbReference type="Proteomes" id="UP000187166">
    <property type="component" value="Unassembled WGS sequence"/>
</dbReference>
<dbReference type="Pfam" id="PF07833">
    <property type="entry name" value="Cu_amine_oxidN1"/>
    <property type="match status" value="1"/>
</dbReference>
<keyword evidence="2" id="KW-0677">Repeat</keyword>
<dbReference type="InterPro" id="IPR018247">
    <property type="entry name" value="EF_Hand_1_Ca_BS"/>
</dbReference>
<sequence>MKARKEQSSILCLFLLFLMILSTIPIQTFAEKETSQNIVREKEDLVNSLNLVEGTADKEIAVIVSPELETSSETADIAIDEVHFPDPKFRECVKKYDKNSDGILSQEELDAVTNIDCASKGIKDLKGVEYFTKLEELDCETNSLRTLDLSKNLTLKKLHCGYNSLSTLDLSHNSTLEELNCRVNSISTLNVKNNPALKKLNCYTNKLRTLNIKNNPALEELNCHKNNLSTLDLSQNSALVELHCEYNNLSTLDLSNNPQLEALYCLENNLSTLDINKNPALKKLNCHTNKLRTLNIKNNPALEELNCYKNKLSTLNVSKNPILRVLNCDYNKISTLDLSKNPNLEELDCNYNQLTSLDLSKNEKINSFNGYDEEYPIKVDKKDLSFELTSLPGNFNPALTSDWEKASVLGSILKLPSSKPSFVKYRYKVIDNYTLRVTLKVTYADKVVASFDAGEGSGKMERAKVFKNSSYKLPDCTFTAPAGKRFNAWEVKGEEKQVGEEITLKEDITVKALWKDKPVVLMTEPKIDDPQNLGTKIPDPEYAKVEFKAGEGELEGITKYYVLKGHSLSESSDFAEPKARKAGSTFKVWTPTFDKTAKIKDNTKYMATFEEIKFDPSNVLSIEVKEQPTKLTYSDGENLNLDGLVVSLKDNKGLKKDIAFADFDANNINANPASGIKLSLSDNEKAITLTRGSLQTETAKLKINTLVKVVTDPKASAIEGYARVIFDATEKGKIDGTNRYKVLDILKGTTWDNVEVISEIPVKAIYNDGTKEFKEWDSTVPTDGKVVSQKFDAIYKAKAVIPVTPNPSLDDSDSDCENWHTPLWSSHSGSSSTTRVIANATNTANKSNSAKSVKLEVRLAIGLEVMRKSTDGVEEKIKMDVAPFIEKSRTMLPIRFVAEALGFNVQWDNENRTVILIDKENLVKIPVDTKEIIVNGKVYESDVKPVLRKDRTMLPIANIARALGLKDGKDIIWNENTKEVVIMREIGK</sequence>
<dbReference type="InterPro" id="IPR036582">
    <property type="entry name" value="Mao_N_sf"/>
</dbReference>
<dbReference type="AlphaFoldDB" id="A0A1U7M113"/>
<dbReference type="SUPFAM" id="SSF55383">
    <property type="entry name" value="Copper amine oxidase, domain N"/>
    <property type="match status" value="1"/>
</dbReference>
<evidence type="ECO:0000313" key="4">
    <source>
        <dbReference type="EMBL" id="OLR65298.1"/>
    </source>
</evidence>
<evidence type="ECO:0000259" key="3">
    <source>
        <dbReference type="PROSITE" id="PS50222"/>
    </source>
</evidence>
<proteinExistence type="predicted"/>
<dbReference type="PANTHER" id="PTHR47566:SF1">
    <property type="entry name" value="PROTEIN NUD1"/>
    <property type="match status" value="1"/>
</dbReference>
<dbReference type="STRING" id="1465756.BIV18_07115"/>
<dbReference type="InterPro" id="IPR052574">
    <property type="entry name" value="CDIRP"/>
</dbReference>
<accession>A0A1U7M113</accession>
<dbReference type="EMBL" id="MJIH01000001">
    <property type="protein sequence ID" value="OLR65298.1"/>
    <property type="molecule type" value="Genomic_DNA"/>
</dbReference>
<dbReference type="PANTHER" id="PTHR47566">
    <property type="match status" value="1"/>
</dbReference>
<dbReference type="Gene3D" id="3.80.10.10">
    <property type="entry name" value="Ribonuclease Inhibitor"/>
    <property type="match status" value="1"/>
</dbReference>
<keyword evidence="5" id="KW-1185">Reference proteome</keyword>
<evidence type="ECO:0000313" key="5">
    <source>
        <dbReference type="Proteomes" id="UP000187166"/>
    </source>
</evidence>
<dbReference type="InterPro" id="IPR012854">
    <property type="entry name" value="Cu_amine_oxidase-like_N"/>
</dbReference>
<gene>
    <name evidence="4" type="ORF">BIV18_07115</name>
</gene>